<organism evidence="1 2">
    <name type="scientific">Candidatus Desulfatifera sulfidica</name>
    <dbReference type="NCBI Taxonomy" id="2841691"/>
    <lineage>
        <taxon>Bacteria</taxon>
        <taxon>Pseudomonadati</taxon>
        <taxon>Thermodesulfobacteriota</taxon>
        <taxon>Desulfobulbia</taxon>
        <taxon>Desulfobulbales</taxon>
        <taxon>Desulfobulbaceae</taxon>
        <taxon>Candidatus Desulfatifera</taxon>
    </lineage>
</organism>
<evidence type="ECO:0000313" key="1">
    <source>
        <dbReference type="EMBL" id="MBC8207902.1"/>
    </source>
</evidence>
<sequence>MGNTSKEQHDAQEGYCPMLGHWLTFSYCRTMNKGLPCFRVLNCWFETFAIQQFIAEQYTHEEQGMIFTPPKPKLPTLLELIEQAQERAAKTRT</sequence>
<proteinExistence type="predicted"/>
<dbReference type="Proteomes" id="UP000599024">
    <property type="component" value="Unassembled WGS sequence"/>
</dbReference>
<protein>
    <submittedName>
        <fullName evidence="1">Uncharacterized protein</fullName>
    </submittedName>
</protein>
<reference evidence="1 2" key="1">
    <citation type="submission" date="2020-08" db="EMBL/GenBank/DDBJ databases">
        <title>Bridging the membrane lipid divide: bacteria of the FCB group superphylum have the potential to synthesize archaeal ether lipids.</title>
        <authorList>
            <person name="Villanueva L."/>
            <person name="Von Meijenfeldt F.A.B."/>
            <person name="Westbye A.B."/>
            <person name="Yadav S."/>
            <person name="Hopmans E.C."/>
            <person name="Dutilh B.E."/>
            <person name="Sinninghe Damste J.S."/>
        </authorList>
    </citation>
    <scope>NUCLEOTIDE SEQUENCE [LARGE SCALE GENOMIC DNA]</scope>
    <source>
        <strain evidence="1">NIOZ-UU81</strain>
    </source>
</reference>
<dbReference type="EMBL" id="JACNLK010000022">
    <property type="protein sequence ID" value="MBC8207902.1"/>
    <property type="molecule type" value="Genomic_DNA"/>
</dbReference>
<gene>
    <name evidence="1" type="ORF">H8E79_01895</name>
</gene>
<dbReference type="AlphaFoldDB" id="A0A8J6N734"/>
<evidence type="ECO:0000313" key="2">
    <source>
        <dbReference type="Proteomes" id="UP000599024"/>
    </source>
</evidence>
<name>A0A8J6N734_9BACT</name>
<comment type="caution">
    <text evidence="1">The sequence shown here is derived from an EMBL/GenBank/DDBJ whole genome shotgun (WGS) entry which is preliminary data.</text>
</comment>
<accession>A0A8J6N734</accession>